<dbReference type="Gene3D" id="2.40.170.20">
    <property type="entry name" value="TonB-dependent receptor, beta-barrel domain"/>
    <property type="match status" value="1"/>
</dbReference>
<evidence type="ECO:0000256" key="1">
    <source>
        <dbReference type="ARBA" id="ARBA00004571"/>
    </source>
</evidence>
<evidence type="ECO:0000256" key="4">
    <source>
        <dbReference type="ARBA" id="ARBA00022692"/>
    </source>
</evidence>
<keyword evidence="9" id="KW-0675">Receptor</keyword>
<dbReference type="Proteomes" id="UP000677244">
    <property type="component" value="Unassembled WGS sequence"/>
</dbReference>
<name>A0ABS3Z4E6_9BACT</name>
<keyword evidence="5" id="KW-0472">Membrane</keyword>
<keyword evidence="4" id="KW-0812">Transmembrane</keyword>
<dbReference type="Pfam" id="PF25183">
    <property type="entry name" value="OMP_b-brl_4"/>
    <property type="match status" value="1"/>
</dbReference>
<dbReference type="InterPro" id="IPR057601">
    <property type="entry name" value="Oar-like_b-barrel"/>
</dbReference>
<dbReference type="InterPro" id="IPR037066">
    <property type="entry name" value="Plug_dom_sf"/>
</dbReference>
<keyword evidence="10" id="KW-1185">Reference proteome</keyword>
<dbReference type="SUPFAM" id="SSF56935">
    <property type="entry name" value="Porins"/>
    <property type="match status" value="1"/>
</dbReference>
<dbReference type="PANTHER" id="PTHR30069:SF46">
    <property type="entry name" value="OAR PROTEIN"/>
    <property type="match status" value="1"/>
</dbReference>
<dbReference type="RefSeq" id="WP_209144209.1">
    <property type="nucleotide sequence ID" value="NZ_JAGHKO010000017.1"/>
</dbReference>
<feature type="domain" description="TonB-dependent transporter Oar-like beta-barrel" evidence="8">
    <location>
        <begin position="236"/>
        <end position="1016"/>
    </location>
</feature>
<dbReference type="Gene3D" id="2.170.130.10">
    <property type="entry name" value="TonB-dependent receptor, plug domain"/>
    <property type="match status" value="1"/>
</dbReference>
<dbReference type="PANTHER" id="PTHR30069">
    <property type="entry name" value="TONB-DEPENDENT OUTER MEMBRANE RECEPTOR"/>
    <property type="match status" value="1"/>
</dbReference>
<comment type="subcellular location">
    <subcellularLocation>
        <location evidence="1">Cell outer membrane</location>
        <topology evidence="1">Multi-pass membrane protein</topology>
    </subcellularLocation>
</comment>
<accession>A0ABS3Z4E6</accession>
<keyword evidence="6" id="KW-0998">Cell outer membrane</keyword>
<dbReference type="Gene3D" id="2.60.40.1120">
    <property type="entry name" value="Carboxypeptidase-like, regulatory domain"/>
    <property type="match status" value="1"/>
</dbReference>
<evidence type="ECO:0000256" key="7">
    <source>
        <dbReference type="SAM" id="SignalP"/>
    </source>
</evidence>
<gene>
    <name evidence="9" type="ORF">J7I42_32420</name>
</gene>
<dbReference type="EMBL" id="JAGHKO010000017">
    <property type="protein sequence ID" value="MBO9205037.1"/>
    <property type="molecule type" value="Genomic_DNA"/>
</dbReference>
<feature type="chain" id="PRO_5045559342" evidence="7">
    <location>
        <begin position="22"/>
        <end position="1114"/>
    </location>
</feature>
<dbReference type="InterPro" id="IPR036942">
    <property type="entry name" value="Beta-barrel_TonB_sf"/>
</dbReference>
<proteinExistence type="predicted"/>
<dbReference type="InterPro" id="IPR039426">
    <property type="entry name" value="TonB-dep_rcpt-like"/>
</dbReference>
<organism evidence="9 10">
    <name type="scientific">Niastella soli</name>
    <dbReference type="NCBI Taxonomy" id="2821487"/>
    <lineage>
        <taxon>Bacteria</taxon>
        <taxon>Pseudomonadati</taxon>
        <taxon>Bacteroidota</taxon>
        <taxon>Chitinophagia</taxon>
        <taxon>Chitinophagales</taxon>
        <taxon>Chitinophagaceae</taxon>
        <taxon>Niastella</taxon>
    </lineage>
</organism>
<evidence type="ECO:0000313" key="9">
    <source>
        <dbReference type="EMBL" id="MBO9205037.1"/>
    </source>
</evidence>
<sequence length="1114" mass="122872">MRRCTLMLLLALLCLGANVFSQETTSEIQGKVTDESGAPLSGATVIALHTPSGTKYATSSRKDGRFNLPNLRVGGPYTVTVTYVGYKKTEQENINLLLGQEFKADFGLVSDGKELKEIVVAASRQNKTFNTSHIGSQEIINRTQIERLPTINRSLQDFTRLEPTANGLNIGGRTNQYNNMTVDGANFNNSFGLSSVLGGQTNSQPISIDAIEQIQVNLSPYDVTQGGFAGTGINSVTRSGTNQFKGSVYTFMKGAGTQGYDVGNVAVAKTNINYNLRGFSVGGPIIENKLFFFVSGEQVRQELPATSFTASDASHPAVSGSVSRANKDSLEALIDLLKNNPKLGGYDPGKYQGYNFKTRSDKLTLKLDWNINKNNTLTFKYNYLKSYADQFPSSSRPNNGSSLNTSGSGSANNNALPFFAAGYGINNNFNIFIAELNTRFGNTASNKLQIGYTALRDFRTPHSPNDTMPFVDILDGAANGNIFTSFGYEMYTYNNTLNTDVFQISDIFKMYKGAHELTFGTQDYYRKYQNAFAPAYRGVYQFASLNDFRLSLLYGAANATNYVLQYSALPDGSFPWANAGSTELGFFAQDKWRLLNNLTVTYGLRADMTIYKQSFTDNPYFDKLAFKDGKTYNIGKAPGNALIISPRIGFNWDVFNNKTLQVRGGAGVFSGPPPFVWISNQASNNGIQFGALQTSKVPFGYKPATGGSNTSYSTAMVADDFKYPTVFKSNLAIDKKLPGDWTITLEASYFKDINAVYYSNLNLKQDSAFQLSGVDNRNRYIVASTNSYDVYRSNKYYYNKPSSSSFANNTLDDPSIGTAILMSNSHKGYGYNLTARVEKTFKNLFASVAYTYSASKNVAEGGSTASSLWSARAVGNADPNSANLAYASFYQPHRVLAFASYRFDYGHHFATSIGAVFEASTSGASSYIYNGDVNGDGNTNDLIYIPRNASEINLVPVANSTDTRTAAQIWTQLDNYIKQDNYLNSHRGEYAKANAWVYPWFKKLDLNITQDIYFYSKGKKETNKHTLRLTLDLINAGNFLNKYWGLVKTPNLSSNSSGFQLLKYEGLAADNKTPTYSFPYQDATNAVPYTNSFTNSTGIGSRWQMQFGIRYMFN</sequence>
<evidence type="ECO:0000256" key="6">
    <source>
        <dbReference type="ARBA" id="ARBA00023237"/>
    </source>
</evidence>
<reference evidence="9 10" key="1">
    <citation type="submission" date="2021-03" db="EMBL/GenBank/DDBJ databases">
        <title>Assistant Professor.</title>
        <authorList>
            <person name="Huq M.A."/>
        </authorList>
    </citation>
    <scope>NUCLEOTIDE SEQUENCE [LARGE SCALE GENOMIC DNA]</scope>
    <source>
        <strain evidence="9 10">MAH-29</strain>
    </source>
</reference>
<dbReference type="SUPFAM" id="SSF49464">
    <property type="entry name" value="Carboxypeptidase regulatory domain-like"/>
    <property type="match status" value="1"/>
</dbReference>
<evidence type="ECO:0000256" key="3">
    <source>
        <dbReference type="ARBA" id="ARBA00022452"/>
    </source>
</evidence>
<evidence type="ECO:0000256" key="5">
    <source>
        <dbReference type="ARBA" id="ARBA00023136"/>
    </source>
</evidence>
<evidence type="ECO:0000256" key="2">
    <source>
        <dbReference type="ARBA" id="ARBA00022448"/>
    </source>
</evidence>
<keyword evidence="2" id="KW-0813">Transport</keyword>
<dbReference type="InterPro" id="IPR008969">
    <property type="entry name" value="CarboxyPept-like_regulatory"/>
</dbReference>
<evidence type="ECO:0000259" key="8">
    <source>
        <dbReference type="Pfam" id="PF25183"/>
    </source>
</evidence>
<keyword evidence="3" id="KW-1134">Transmembrane beta strand</keyword>
<dbReference type="Pfam" id="PF13620">
    <property type="entry name" value="CarboxypepD_reg"/>
    <property type="match status" value="1"/>
</dbReference>
<evidence type="ECO:0000313" key="10">
    <source>
        <dbReference type="Proteomes" id="UP000677244"/>
    </source>
</evidence>
<keyword evidence="7" id="KW-0732">Signal</keyword>
<comment type="caution">
    <text evidence="9">The sequence shown here is derived from an EMBL/GenBank/DDBJ whole genome shotgun (WGS) entry which is preliminary data.</text>
</comment>
<protein>
    <submittedName>
        <fullName evidence="9">TonB-dependent receptor</fullName>
    </submittedName>
</protein>
<feature type="signal peptide" evidence="7">
    <location>
        <begin position="1"/>
        <end position="21"/>
    </location>
</feature>